<dbReference type="Gene3D" id="2.60.120.620">
    <property type="entry name" value="q2cbj1_9rhob like domain"/>
    <property type="match status" value="1"/>
</dbReference>
<dbReference type="EMBL" id="JH170564">
    <property type="protein sequence ID" value="EHB09365.1"/>
    <property type="molecule type" value="Genomic_DNA"/>
</dbReference>
<sequence>MPSCILVMVVVFSVPSTKKDRELREAWRARLKSLGLGAALALALILIWSRLGADDGVAQVLARRGEVLEGRFIEVPCSEDYDGYRRFEGCTPRKCGRGVTDVVISREEAERIRRVAEKGFSLGGSDGGPAGQQVTRSHEMLQASILDLHSGALSVGKHFVNLYRFFGDKIQTIFSEEDFQLYRDVRRKVQLAITEAFGLRASALCLTKPTFFSRINSTEARTAHDEYWHAHVDKVTYGSFDYTSLLYLSDYQEDFGGGRFMFVEEGANKTVEPRAGRVSFFTSGSENLHRVEKVRWGTRYAITIAFTCNPDHGIEDPAFT</sequence>
<proteinExistence type="predicted"/>
<dbReference type="GO" id="GO:0005506">
    <property type="term" value="F:iron ion binding"/>
    <property type="evidence" value="ECO:0007669"/>
    <property type="project" value="InterPro"/>
</dbReference>
<feature type="domain" description="Fe2OG dioxygenase" evidence="6">
    <location>
        <begin position="208"/>
        <end position="310"/>
    </location>
</feature>
<evidence type="ECO:0000259" key="6">
    <source>
        <dbReference type="PROSITE" id="PS51471"/>
    </source>
</evidence>
<dbReference type="STRING" id="10181.G5BJA4"/>
<evidence type="ECO:0000256" key="2">
    <source>
        <dbReference type="ARBA" id="ARBA00022723"/>
    </source>
</evidence>
<dbReference type="InterPro" id="IPR006620">
    <property type="entry name" value="Pro_4_hyd_alph"/>
</dbReference>
<keyword evidence="5" id="KW-0408">Iron</keyword>
<dbReference type="InterPro" id="IPR039210">
    <property type="entry name" value="OGFOD3"/>
</dbReference>
<gene>
    <name evidence="7" type="ORF">GW7_04119</name>
</gene>
<protein>
    <recommendedName>
        <fullName evidence="6">Fe2OG dioxygenase domain-containing protein</fullName>
    </recommendedName>
</protein>
<evidence type="ECO:0000313" key="7">
    <source>
        <dbReference type="EMBL" id="EHB09365.1"/>
    </source>
</evidence>
<dbReference type="Proteomes" id="UP000006813">
    <property type="component" value="Unassembled WGS sequence"/>
</dbReference>
<dbReference type="Pfam" id="PF13640">
    <property type="entry name" value="2OG-FeII_Oxy_3"/>
    <property type="match status" value="1"/>
</dbReference>
<dbReference type="FunCoup" id="G5BJA4">
    <property type="interactions" value="304"/>
</dbReference>
<dbReference type="InParanoid" id="G5BJA4"/>
<dbReference type="AlphaFoldDB" id="G5BJA4"/>
<evidence type="ECO:0000313" key="8">
    <source>
        <dbReference type="Proteomes" id="UP000006813"/>
    </source>
</evidence>
<reference evidence="7 8" key="1">
    <citation type="journal article" date="2011" name="Nature">
        <title>Genome sequencing reveals insights into physiology and longevity of the naked mole rat.</title>
        <authorList>
            <person name="Kim E.B."/>
            <person name="Fang X."/>
            <person name="Fushan A.A."/>
            <person name="Huang Z."/>
            <person name="Lobanov A.V."/>
            <person name="Han L."/>
            <person name="Marino S.M."/>
            <person name="Sun X."/>
            <person name="Turanov A.A."/>
            <person name="Yang P."/>
            <person name="Yim S.H."/>
            <person name="Zhao X."/>
            <person name="Kasaikina M.V."/>
            <person name="Stoletzki N."/>
            <person name="Peng C."/>
            <person name="Polak P."/>
            <person name="Xiong Z."/>
            <person name="Kiezun A."/>
            <person name="Zhu Y."/>
            <person name="Chen Y."/>
            <person name="Kryukov G.V."/>
            <person name="Zhang Q."/>
            <person name="Peshkin L."/>
            <person name="Yang L."/>
            <person name="Bronson R.T."/>
            <person name="Buffenstein R."/>
            <person name="Wang B."/>
            <person name="Han C."/>
            <person name="Li Q."/>
            <person name="Chen L."/>
            <person name="Zhao W."/>
            <person name="Sunyaev S.R."/>
            <person name="Park T.J."/>
            <person name="Zhang G."/>
            <person name="Wang J."/>
            <person name="Gladyshev V.N."/>
        </authorList>
    </citation>
    <scope>NUCLEOTIDE SEQUENCE [LARGE SCALE GENOMIC DNA]</scope>
</reference>
<accession>G5BJA4</accession>
<dbReference type="GO" id="GO:0016020">
    <property type="term" value="C:membrane"/>
    <property type="evidence" value="ECO:0007669"/>
    <property type="project" value="TreeGrafter"/>
</dbReference>
<dbReference type="GO" id="GO:0051213">
    <property type="term" value="F:dioxygenase activity"/>
    <property type="evidence" value="ECO:0007669"/>
    <property type="project" value="UniProtKB-KW"/>
</dbReference>
<dbReference type="PANTHER" id="PTHR14650">
    <property type="entry name" value="PROLYL HYDROXYLASE-RELATED"/>
    <property type="match status" value="1"/>
</dbReference>
<dbReference type="PANTHER" id="PTHR14650:SF1">
    <property type="entry name" value="2-OXOGLUTARATE AND IRON-DEPENDENT OXYGENASE DOMAIN-CONTAINING PROTEIN 3"/>
    <property type="match status" value="1"/>
</dbReference>
<evidence type="ECO:0000256" key="3">
    <source>
        <dbReference type="ARBA" id="ARBA00022964"/>
    </source>
</evidence>
<evidence type="ECO:0000256" key="5">
    <source>
        <dbReference type="ARBA" id="ARBA00023004"/>
    </source>
</evidence>
<organism evidence="7 8">
    <name type="scientific">Heterocephalus glaber</name>
    <name type="common">Naked mole rat</name>
    <dbReference type="NCBI Taxonomy" id="10181"/>
    <lineage>
        <taxon>Eukaryota</taxon>
        <taxon>Metazoa</taxon>
        <taxon>Chordata</taxon>
        <taxon>Craniata</taxon>
        <taxon>Vertebrata</taxon>
        <taxon>Euteleostomi</taxon>
        <taxon>Mammalia</taxon>
        <taxon>Eutheria</taxon>
        <taxon>Euarchontoglires</taxon>
        <taxon>Glires</taxon>
        <taxon>Rodentia</taxon>
        <taxon>Hystricomorpha</taxon>
        <taxon>Bathyergidae</taxon>
        <taxon>Heterocephalus</taxon>
    </lineage>
</organism>
<dbReference type="InterPro" id="IPR005123">
    <property type="entry name" value="Oxoglu/Fe-dep_dioxygenase_dom"/>
</dbReference>
<dbReference type="InterPro" id="IPR044862">
    <property type="entry name" value="Pro_4_hyd_alph_FE2OG_OXY"/>
</dbReference>
<comment type="cofactor">
    <cofactor evidence="1">
        <name>L-ascorbate</name>
        <dbReference type="ChEBI" id="CHEBI:38290"/>
    </cofactor>
</comment>
<evidence type="ECO:0000256" key="4">
    <source>
        <dbReference type="ARBA" id="ARBA00023002"/>
    </source>
</evidence>
<keyword evidence="4" id="KW-0560">Oxidoreductase</keyword>
<keyword evidence="3" id="KW-0223">Dioxygenase</keyword>
<dbReference type="GO" id="GO:0016705">
    <property type="term" value="F:oxidoreductase activity, acting on paired donors, with incorporation or reduction of molecular oxygen"/>
    <property type="evidence" value="ECO:0007669"/>
    <property type="project" value="InterPro"/>
</dbReference>
<dbReference type="PROSITE" id="PS51471">
    <property type="entry name" value="FE2OG_OXY"/>
    <property type="match status" value="1"/>
</dbReference>
<evidence type="ECO:0000256" key="1">
    <source>
        <dbReference type="ARBA" id="ARBA00001961"/>
    </source>
</evidence>
<name>G5BJA4_HETGA</name>
<keyword evidence="2" id="KW-0479">Metal-binding</keyword>
<dbReference type="GO" id="GO:0031418">
    <property type="term" value="F:L-ascorbic acid binding"/>
    <property type="evidence" value="ECO:0007669"/>
    <property type="project" value="InterPro"/>
</dbReference>
<dbReference type="SMART" id="SM00702">
    <property type="entry name" value="P4Hc"/>
    <property type="match status" value="1"/>
</dbReference>